<sequence length="577" mass="61890" precursor="true">MRNAFVCSLVLLLLVAQWQSAVACPFCTVERATLAEEMAGSDAVVLAKLVKPAAQSGEGPNELGQFGVVDPDTGMAKFRVVKVLVGEEVMTGIEEIEAVFFGEANADQLYFIRGSGTDRLDWNIPIAVSPTAAEYVEHVLTLPENGAGRMEYFLPYLQHEDPLLAQDAYDEFARAPYSDLVEISEGFDREKLWQWLIDPMASANRRSLYFTMLGIVGTEEDQHRLEEMMLADNRVLRSAAEAAAAASMGLGGAITLPVMPEMIAMEQRQKQLGFNAMVGCYLKLTGAEGLDLLDREFLSSESDDPTKVYGMLLALRFLGDETDDVPLERLCQSMRLILAKPDAAEQAIRDLARWEDWGVLDQLVTMFKEADKSSYVRDTIVAYLDQAAKQQGEVGEKATAALAELEPLDPKAFKRARTLTAFGFLGYARAGSRPADTAPALNKPTAEDSAADSGEESSDASLATADSSDAPTLEEPDAAIDSQVSDSAAVKESADAVASDQPQAPADTPDTEAVAAETAGSPANQVADSTDASHDGLEESSTDPAIQPPTRGKAMIFVLVAAGVLVVLVWGVMRGGG</sequence>
<feature type="compositionally biased region" description="Polar residues" evidence="1">
    <location>
        <begin position="521"/>
        <end position="530"/>
    </location>
</feature>
<keyword evidence="5" id="KW-1185">Reference proteome</keyword>
<dbReference type="RefSeq" id="WP_145251670.1">
    <property type="nucleotide sequence ID" value="NZ_CP036278.1"/>
</dbReference>
<organism evidence="4 5">
    <name type="scientific">Aeoliella mucimassa</name>
    <dbReference type="NCBI Taxonomy" id="2527972"/>
    <lineage>
        <taxon>Bacteria</taxon>
        <taxon>Pseudomonadati</taxon>
        <taxon>Planctomycetota</taxon>
        <taxon>Planctomycetia</taxon>
        <taxon>Pirellulales</taxon>
        <taxon>Lacipirellulaceae</taxon>
        <taxon>Aeoliella</taxon>
    </lineage>
</organism>
<keyword evidence="2" id="KW-1133">Transmembrane helix</keyword>
<gene>
    <name evidence="4" type="ORF">Pan181_52810</name>
</gene>
<feature type="compositionally biased region" description="Low complexity" evidence="1">
    <location>
        <begin position="459"/>
        <end position="470"/>
    </location>
</feature>
<dbReference type="OrthoDB" id="260790at2"/>
<accession>A0A518AWH0</accession>
<feature type="signal peptide" evidence="3">
    <location>
        <begin position="1"/>
        <end position="23"/>
    </location>
</feature>
<evidence type="ECO:0000256" key="3">
    <source>
        <dbReference type="SAM" id="SignalP"/>
    </source>
</evidence>
<evidence type="ECO:0008006" key="6">
    <source>
        <dbReference type="Google" id="ProtNLM"/>
    </source>
</evidence>
<keyword evidence="2" id="KW-0812">Transmembrane</keyword>
<dbReference type="Proteomes" id="UP000315750">
    <property type="component" value="Chromosome"/>
</dbReference>
<keyword evidence="2" id="KW-0472">Membrane</keyword>
<evidence type="ECO:0000256" key="2">
    <source>
        <dbReference type="SAM" id="Phobius"/>
    </source>
</evidence>
<feature type="chain" id="PRO_5021941187" description="HEAT repeat domain-containing protein" evidence="3">
    <location>
        <begin position="24"/>
        <end position="577"/>
    </location>
</feature>
<dbReference type="PROSITE" id="PS51257">
    <property type="entry name" value="PROKAR_LIPOPROTEIN"/>
    <property type="match status" value="1"/>
</dbReference>
<feature type="region of interest" description="Disordered" evidence="1">
    <location>
        <begin position="432"/>
        <end position="549"/>
    </location>
</feature>
<dbReference type="AlphaFoldDB" id="A0A518AWH0"/>
<evidence type="ECO:0000313" key="4">
    <source>
        <dbReference type="EMBL" id="QDU59040.1"/>
    </source>
</evidence>
<feature type="compositionally biased region" description="Acidic residues" evidence="1">
    <location>
        <begin position="449"/>
        <end position="458"/>
    </location>
</feature>
<name>A0A518AWH0_9BACT</name>
<keyword evidence="3" id="KW-0732">Signal</keyword>
<protein>
    <recommendedName>
        <fullName evidence="6">HEAT repeat domain-containing protein</fullName>
    </recommendedName>
</protein>
<evidence type="ECO:0000256" key="1">
    <source>
        <dbReference type="SAM" id="MobiDB-lite"/>
    </source>
</evidence>
<feature type="transmembrane region" description="Helical" evidence="2">
    <location>
        <begin position="554"/>
        <end position="573"/>
    </location>
</feature>
<evidence type="ECO:0000313" key="5">
    <source>
        <dbReference type="Proteomes" id="UP000315750"/>
    </source>
</evidence>
<proteinExistence type="predicted"/>
<dbReference type="EMBL" id="CP036278">
    <property type="protein sequence ID" value="QDU59040.1"/>
    <property type="molecule type" value="Genomic_DNA"/>
</dbReference>
<reference evidence="4 5" key="1">
    <citation type="submission" date="2019-02" db="EMBL/GenBank/DDBJ databases">
        <title>Deep-cultivation of Planctomycetes and their phenomic and genomic characterization uncovers novel biology.</title>
        <authorList>
            <person name="Wiegand S."/>
            <person name="Jogler M."/>
            <person name="Boedeker C."/>
            <person name="Pinto D."/>
            <person name="Vollmers J."/>
            <person name="Rivas-Marin E."/>
            <person name="Kohn T."/>
            <person name="Peeters S.H."/>
            <person name="Heuer A."/>
            <person name="Rast P."/>
            <person name="Oberbeckmann S."/>
            <person name="Bunk B."/>
            <person name="Jeske O."/>
            <person name="Meyerdierks A."/>
            <person name="Storesund J.E."/>
            <person name="Kallscheuer N."/>
            <person name="Luecker S."/>
            <person name="Lage O.M."/>
            <person name="Pohl T."/>
            <person name="Merkel B.J."/>
            <person name="Hornburger P."/>
            <person name="Mueller R.-W."/>
            <person name="Bruemmer F."/>
            <person name="Labrenz M."/>
            <person name="Spormann A.M."/>
            <person name="Op den Camp H."/>
            <person name="Overmann J."/>
            <person name="Amann R."/>
            <person name="Jetten M.S.M."/>
            <person name="Mascher T."/>
            <person name="Medema M.H."/>
            <person name="Devos D.P."/>
            <person name="Kaster A.-K."/>
            <person name="Ovreas L."/>
            <person name="Rohde M."/>
            <person name="Galperin M.Y."/>
            <person name="Jogler C."/>
        </authorList>
    </citation>
    <scope>NUCLEOTIDE SEQUENCE [LARGE SCALE GENOMIC DNA]</scope>
    <source>
        <strain evidence="4 5">Pan181</strain>
    </source>
</reference>
<dbReference type="KEGG" id="amuc:Pan181_52810"/>